<evidence type="ECO:0000313" key="3">
    <source>
        <dbReference type="Proteomes" id="UP000264062"/>
    </source>
</evidence>
<comment type="caution">
    <text evidence="2">The sequence shown here is derived from an EMBL/GenBank/DDBJ whole genome shotgun (WGS) entry which is preliminary data.</text>
</comment>
<dbReference type="AlphaFoldDB" id="A0A350H805"/>
<proteinExistence type="predicted"/>
<dbReference type="EMBL" id="DMZY01000020">
    <property type="protein sequence ID" value="HAV91671.1"/>
    <property type="molecule type" value="Genomic_DNA"/>
</dbReference>
<keyword evidence="1" id="KW-0812">Transmembrane</keyword>
<name>A0A350H805_UNCW3</name>
<sequence>MVLLLEIISIGIILLDFSLAAVILLSVSVAYGIYYLFTKKSKVKDEAHKYIFTYNAIMNDNLSNIIEHNIIQGEFFLSNKIISEKKTAGGDMSLNDILFENLAILKSRGKLQYVNSGSGISEILSYAYKNNCTVVSSNENISKKILQMFSVKVIDIGFLKKKRTPVYKKGDRIKVLVMTKSEDGYWGTINHDERVFLGDFNLAENSLINAEVEKILEISGEKTIYAKKKD</sequence>
<evidence type="ECO:0000313" key="2">
    <source>
        <dbReference type="EMBL" id="HAV91671.1"/>
    </source>
</evidence>
<evidence type="ECO:0000256" key="1">
    <source>
        <dbReference type="SAM" id="Phobius"/>
    </source>
</evidence>
<organism evidence="2 3">
    <name type="scientific">candidate division WOR-3 bacterium</name>
    <dbReference type="NCBI Taxonomy" id="2052148"/>
    <lineage>
        <taxon>Bacteria</taxon>
        <taxon>Bacteria division WOR-3</taxon>
    </lineage>
</organism>
<accession>A0A350H805</accession>
<keyword evidence="1" id="KW-1133">Transmembrane helix</keyword>
<keyword evidence="1" id="KW-0472">Membrane</keyword>
<protein>
    <submittedName>
        <fullName evidence="2">Uncharacterized protein</fullName>
    </submittedName>
</protein>
<dbReference type="Proteomes" id="UP000264062">
    <property type="component" value="Unassembled WGS sequence"/>
</dbReference>
<reference evidence="2 3" key="1">
    <citation type="journal article" date="2018" name="Nat. Biotechnol.">
        <title>A standardized bacterial taxonomy based on genome phylogeny substantially revises the tree of life.</title>
        <authorList>
            <person name="Parks D.H."/>
            <person name="Chuvochina M."/>
            <person name="Waite D.W."/>
            <person name="Rinke C."/>
            <person name="Skarshewski A."/>
            <person name="Chaumeil P.A."/>
            <person name="Hugenholtz P."/>
        </authorList>
    </citation>
    <scope>NUCLEOTIDE SEQUENCE [LARGE SCALE GENOMIC DNA]</scope>
    <source>
        <strain evidence="2">UBA9956</strain>
    </source>
</reference>
<feature type="transmembrane region" description="Helical" evidence="1">
    <location>
        <begin position="12"/>
        <end position="37"/>
    </location>
</feature>
<gene>
    <name evidence="2" type="ORF">DCW38_00595</name>
</gene>